<sequence>MPAKSAKGRGRRRRRHTWAKGSKLMFLESFKDEYLATADPGGVYTKVTALYLEKYGYDLPHDAVPSDTLPAIPSIDDLPYAEQLAEQERREDIKAQMRLRIGNWLRHRYKQKQTDQDMILEVLQTMSTLSAQRPHRRTPMSIYWAENYAVRLRKDFEVIWNKAKDKASPDARISMCTAYVTARYAAETPAFRKELEERADREYAEALEAYNNRNVVDGSPEALHQVWEEADSFLHVFVDAIAKKFGMSVSLLLVGPLGAEQGKISMRSAHSSNPGSMTNLIWPEFDKQGFRNVQASLIKYGESVFSPAECKRRIISVSSETEADEGLSISLPDTAPPSPPVEEPEERLSDSDQTLDGKGLYHMDGTQVGAAPGAGTFTQLLGGFWDDPANYEDLGNFAFMQSQIPVPSPSTQPPLPVQFFQPPTVPQQTEIAPIAPIQSPFTLPVATGPITQTASISPPTQPPFTQPVATGPITQTASISPPIQLPFTQPVAMGSITQTASISPPTQPPFTQPVATGSITQTASIAPTQPSFMQPVTTGPITQTAPVHSHEPVPTAPVGLMATQPSFTQPVAAGLNTQTGAPTQPSFMQPVTTGPITQTAPVHSHEPVPTAPVGLMATQPSFTQPVAAGLNTQTGSIAPTPPLPTSVLPLPQSQQAVSIPLIPPVPPHAAILPADPESSPGKENAHPTTKEKQTGAGKEEQPNATQKGKRTRTSKEARGDEPQTKRQTRARKEVDEGPIQQEKRIKKLPPHLVAIGYVAPSKGKKQNKKK</sequence>
<organism evidence="2 3">
    <name type="scientific">Pleurotus ostreatus</name>
    <name type="common">Oyster mushroom</name>
    <name type="synonym">White-rot fungus</name>
    <dbReference type="NCBI Taxonomy" id="5322"/>
    <lineage>
        <taxon>Eukaryota</taxon>
        <taxon>Fungi</taxon>
        <taxon>Dikarya</taxon>
        <taxon>Basidiomycota</taxon>
        <taxon>Agaricomycotina</taxon>
        <taxon>Agaricomycetes</taxon>
        <taxon>Agaricomycetidae</taxon>
        <taxon>Agaricales</taxon>
        <taxon>Pleurotineae</taxon>
        <taxon>Pleurotaceae</taxon>
        <taxon>Pleurotus</taxon>
    </lineage>
</organism>
<reference evidence="2" key="1">
    <citation type="submission" date="2019-07" db="EMBL/GenBank/DDBJ databases">
        <authorList>
            <person name="Palmer J.M."/>
        </authorList>
    </citation>
    <scope>NUCLEOTIDE SEQUENCE</scope>
    <source>
        <strain evidence="2">PC9</strain>
    </source>
</reference>
<gene>
    <name evidence="2" type="ORF">PC9H_002708</name>
</gene>
<feature type="region of interest" description="Disordered" evidence="1">
    <location>
        <begin position="668"/>
        <end position="770"/>
    </location>
</feature>
<dbReference type="OrthoDB" id="2980832at2759"/>
<feature type="region of interest" description="Disordered" evidence="1">
    <location>
        <begin position="323"/>
        <end position="352"/>
    </location>
</feature>
<name>A0A8H7DLY1_PLEOS</name>
<evidence type="ECO:0000313" key="3">
    <source>
        <dbReference type="Proteomes" id="UP000623687"/>
    </source>
</evidence>
<evidence type="ECO:0000256" key="1">
    <source>
        <dbReference type="SAM" id="MobiDB-lite"/>
    </source>
</evidence>
<dbReference type="VEuPathDB" id="FungiDB:PC9H_002708"/>
<accession>A0A8H7DLY1</accession>
<protein>
    <submittedName>
        <fullName evidence="2">Uncharacterized protein</fullName>
    </submittedName>
</protein>
<comment type="caution">
    <text evidence="2">The sequence shown here is derived from an EMBL/GenBank/DDBJ whole genome shotgun (WGS) entry which is preliminary data.</text>
</comment>
<feature type="compositionally biased region" description="Basic and acidic residues" evidence="1">
    <location>
        <begin position="713"/>
        <end position="735"/>
    </location>
</feature>
<feature type="compositionally biased region" description="Basic and acidic residues" evidence="1">
    <location>
        <begin position="683"/>
        <end position="701"/>
    </location>
</feature>
<dbReference type="EMBL" id="JACETU010000011">
    <property type="protein sequence ID" value="KAF7416442.1"/>
    <property type="molecule type" value="Genomic_DNA"/>
</dbReference>
<dbReference type="GeneID" id="59372549"/>
<dbReference type="Proteomes" id="UP000623687">
    <property type="component" value="Unassembled WGS sequence"/>
</dbReference>
<evidence type="ECO:0000313" key="2">
    <source>
        <dbReference type="EMBL" id="KAF7416442.1"/>
    </source>
</evidence>
<proteinExistence type="predicted"/>
<dbReference type="AlphaFoldDB" id="A0A8H7DLY1"/>
<keyword evidence="3" id="KW-1185">Reference proteome</keyword>
<dbReference type="RefSeq" id="XP_036625989.1">
    <property type="nucleotide sequence ID" value="XM_036772343.1"/>
</dbReference>